<reference evidence="11 12" key="1">
    <citation type="submission" date="2019-11" db="EMBL/GenBank/DDBJ databases">
        <title>Genome sequences of 17 halophilic strains isolated from different environments.</title>
        <authorList>
            <person name="Furrow R.E."/>
        </authorList>
    </citation>
    <scope>NUCLEOTIDE SEQUENCE [LARGE SCALE GENOMIC DNA]</scope>
    <source>
        <strain evidence="11 12">22514_16_FS</strain>
    </source>
</reference>
<comment type="subunit">
    <text evidence="4 7">Homododecamer.</text>
</comment>
<accession>A0A6I5A3K4</accession>
<dbReference type="AlphaFoldDB" id="A0A6I5A3K4"/>
<evidence type="ECO:0000256" key="5">
    <source>
        <dbReference type="ARBA" id="ARBA00012060"/>
    </source>
</evidence>
<dbReference type="Proteomes" id="UP000468638">
    <property type="component" value="Unassembled WGS sequence"/>
</dbReference>
<evidence type="ECO:0000256" key="7">
    <source>
        <dbReference type="HAMAP-Rule" id="MF_00169"/>
    </source>
</evidence>
<dbReference type="GO" id="GO:0009073">
    <property type="term" value="P:aromatic amino acid family biosynthetic process"/>
    <property type="evidence" value="ECO:0007669"/>
    <property type="project" value="UniProtKB-KW"/>
</dbReference>
<dbReference type="HAMAP" id="MF_00169">
    <property type="entry name" value="AroQ"/>
    <property type="match status" value="1"/>
</dbReference>
<name>A0A6I5A3K4_9BACI</name>
<dbReference type="NCBIfam" id="NF003807">
    <property type="entry name" value="PRK05395.1-4"/>
    <property type="match status" value="1"/>
</dbReference>
<dbReference type="InterPro" id="IPR036441">
    <property type="entry name" value="DHquinase_II_sf"/>
</dbReference>
<dbReference type="PANTHER" id="PTHR21272:SF3">
    <property type="entry name" value="CATABOLIC 3-DEHYDROQUINASE"/>
    <property type="match status" value="1"/>
</dbReference>
<evidence type="ECO:0000256" key="2">
    <source>
        <dbReference type="ARBA" id="ARBA00004902"/>
    </source>
</evidence>
<feature type="binding site" evidence="7 9">
    <location>
        <position position="111"/>
    </location>
    <ligand>
        <name>substrate</name>
    </ligand>
</feature>
<organism evidence="11 12">
    <name type="scientific">Pontibacillus yanchengensis</name>
    <dbReference type="NCBI Taxonomy" id="462910"/>
    <lineage>
        <taxon>Bacteria</taxon>
        <taxon>Bacillati</taxon>
        <taxon>Bacillota</taxon>
        <taxon>Bacilli</taxon>
        <taxon>Bacillales</taxon>
        <taxon>Bacillaceae</taxon>
        <taxon>Pontibacillus</taxon>
    </lineage>
</organism>
<dbReference type="OrthoDB" id="9790793at2"/>
<dbReference type="InterPro" id="IPR001874">
    <property type="entry name" value="DHquinase_II"/>
</dbReference>
<feature type="active site" description="Proton donor" evidence="7 8">
    <location>
        <position position="100"/>
    </location>
</feature>
<dbReference type="InterPro" id="IPR018509">
    <property type="entry name" value="DHquinase_II_CS"/>
</dbReference>
<evidence type="ECO:0000256" key="10">
    <source>
        <dbReference type="PIRSR" id="PIRSR001399-3"/>
    </source>
</evidence>
<proteinExistence type="inferred from homology"/>
<evidence type="ECO:0000313" key="11">
    <source>
        <dbReference type="EMBL" id="MYL33509.1"/>
    </source>
</evidence>
<dbReference type="Pfam" id="PF01220">
    <property type="entry name" value="DHquinase_II"/>
    <property type="match status" value="1"/>
</dbReference>
<feature type="active site" description="Proton acceptor" evidence="7 8">
    <location>
        <position position="23"/>
    </location>
</feature>
<dbReference type="GO" id="GO:0019631">
    <property type="term" value="P:quinate catabolic process"/>
    <property type="evidence" value="ECO:0007669"/>
    <property type="project" value="TreeGrafter"/>
</dbReference>
<comment type="similarity">
    <text evidence="3 7">Belongs to the type-II 3-dehydroquinase family.</text>
</comment>
<comment type="caution">
    <text evidence="11">The sequence shown here is derived from an EMBL/GenBank/DDBJ whole genome shotgun (WGS) entry which is preliminary data.</text>
</comment>
<keyword evidence="7" id="KW-0028">Amino-acid biosynthesis</keyword>
<feature type="site" description="Transition state stabilizer" evidence="7 10">
    <location>
        <position position="18"/>
    </location>
</feature>
<keyword evidence="6 7" id="KW-0456">Lyase</keyword>
<gene>
    <name evidence="7 11" type="primary">aroQ</name>
    <name evidence="11" type="ORF">GLW05_07850</name>
</gene>
<feature type="binding site" evidence="7 9">
    <location>
        <position position="80"/>
    </location>
    <ligand>
        <name>substrate</name>
    </ligand>
</feature>
<dbReference type="NCBIfam" id="NF003804">
    <property type="entry name" value="PRK05395.1-1"/>
    <property type="match status" value="1"/>
</dbReference>
<evidence type="ECO:0000256" key="4">
    <source>
        <dbReference type="ARBA" id="ARBA00011193"/>
    </source>
</evidence>
<evidence type="ECO:0000256" key="6">
    <source>
        <dbReference type="ARBA" id="ARBA00023239"/>
    </source>
</evidence>
<comment type="catalytic activity">
    <reaction evidence="1 7">
        <text>3-dehydroquinate = 3-dehydroshikimate + H2O</text>
        <dbReference type="Rhea" id="RHEA:21096"/>
        <dbReference type="ChEBI" id="CHEBI:15377"/>
        <dbReference type="ChEBI" id="CHEBI:16630"/>
        <dbReference type="ChEBI" id="CHEBI:32364"/>
        <dbReference type="EC" id="4.2.1.10"/>
    </reaction>
</comment>
<evidence type="ECO:0000256" key="8">
    <source>
        <dbReference type="PIRSR" id="PIRSR001399-1"/>
    </source>
</evidence>
<dbReference type="PIRSF" id="PIRSF001399">
    <property type="entry name" value="DHquinase_II"/>
    <property type="match status" value="1"/>
</dbReference>
<dbReference type="SUPFAM" id="SSF52304">
    <property type="entry name" value="Type II 3-dehydroquinate dehydratase"/>
    <property type="match status" value="1"/>
</dbReference>
<dbReference type="RefSeq" id="WP_160848364.1">
    <property type="nucleotide sequence ID" value="NZ_WMEQ01000004.1"/>
</dbReference>
<comment type="function">
    <text evidence="7">Catalyzes a trans-dehydration via an enolate intermediate.</text>
</comment>
<dbReference type="EC" id="4.2.1.10" evidence="5 7"/>
<dbReference type="NCBIfam" id="NF003806">
    <property type="entry name" value="PRK05395.1-3"/>
    <property type="match status" value="1"/>
</dbReference>
<dbReference type="NCBIfam" id="NF003805">
    <property type="entry name" value="PRK05395.1-2"/>
    <property type="match status" value="1"/>
</dbReference>
<dbReference type="UniPathway" id="UPA00053">
    <property type="reaction ID" value="UER00086"/>
</dbReference>
<dbReference type="GO" id="GO:0003855">
    <property type="term" value="F:3-dehydroquinate dehydratase activity"/>
    <property type="evidence" value="ECO:0007669"/>
    <property type="project" value="UniProtKB-UniRule"/>
</dbReference>
<feature type="binding site" evidence="7 9">
    <location>
        <begin position="101"/>
        <end position="102"/>
    </location>
    <ligand>
        <name>substrate</name>
    </ligand>
</feature>
<dbReference type="PANTHER" id="PTHR21272">
    <property type="entry name" value="CATABOLIC 3-DEHYDROQUINASE"/>
    <property type="match status" value="1"/>
</dbReference>
<dbReference type="EMBL" id="WMEQ01000004">
    <property type="protein sequence ID" value="MYL33509.1"/>
    <property type="molecule type" value="Genomic_DNA"/>
</dbReference>
<evidence type="ECO:0000256" key="3">
    <source>
        <dbReference type="ARBA" id="ARBA00011037"/>
    </source>
</evidence>
<dbReference type="CDD" id="cd00466">
    <property type="entry name" value="DHQase_II"/>
    <property type="match status" value="1"/>
</dbReference>
<keyword evidence="7" id="KW-0057">Aromatic amino acid biosynthesis</keyword>
<protein>
    <recommendedName>
        <fullName evidence="5 7">3-dehydroquinate dehydratase</fullName>
        <shortName evidence="7">3-dehydroquinase</shortName>
        <ecNumber evidence="5 7">4.2.1.10</ecNumber>
    </recommendedName>
    <alternativeName>
        <fullName evidence="7">Type II DHQase</fullName>
    </alternativeName>
</protein>
<evidence type="ECO:0000256" key="9">
    <source>
        <dbReference type="PIRSR" id="PIRSR001399-2"/>
    </source>
</evidence>
<dbReference type="GO" id="GO:0009423">
    <property type="term" value="P:chorismate biosynthetic process"/>
    <property type="evidence" value="ECO:0007669"/>
    <property type="project" value="UniProtKB-UniRule"/>
</dbReference>
<feature type="binding site" evidence="7 9">
    <location>
        <position position="74"/>
    </location>
    <ligand>
        <name>substrate</name>
    </ligand>
</feature>
<comment type="pathway">
    <text evidence="2 7">Metabolic intermediate biosynthesis; chorismate biosynthesis; chorismate from D-erythrose 4-phosphate and phosphoenolpyruvate: step 3/7.</text>
</comment>
<sequence>MKELLLLNGPNLNLLGEREPGVYGSVTLQDIERQVQDVCKHEGWQVKSFQSNHEGELVDAIHEARHSSKGIIFNPGAYTHTSVALRDAISGVNVPMIEVHISNVHKRESFRHTSLLSPVAWGQIVGLGPLGYQLAAKAFIDHFKEDADDGEVK</sequence>
<dbReference type="GO" id="GO:0008652">
    <property type="term" value="P:amino acid biosynthetic process"/>
    <property type="evidence" value="ECO:0007669"/>
    <property type="project" value="UniProtKB-KW"/>
</dbReference>
<dbReference type="Gene3D" id="3.40.50.9100">
    <property type="entry name" value="Dehydroquinase, class II"/>
    <property type="match status" value="1"/>
</dbReference>
<feature type="binding site" evidence="7 9">
    <location>
        <position position="87"/>
    </location>
    <ligand>
        <name>substrate</name>
    </ligand>
</feature>
<dbReference type="NCBIfam" id="TIGR01088">
    <property type="entry name" value="aroQ"/>
    <property type="match status" value="1"/>
</dbReference>
<dbReference type="PROSITE" id="PS01029">
    <property type="entry name" value="DEHYDROQUINASE_II"/>
    <property type="match status" value="1"/>
</dbReference>
<evidence type="ECO:0000256" key="1">
    <source>
        <dbReference type="ARBA" id="ARBA00001864"/>
    </source>
</evidence>
<evidence type="ECO:0000313" key="12">
    <source>
        <dbReference type="Proteomes" id="UP000468638"/>
    </source>
</evidence>